<dbReference type="Proteomes" id="UP001314169">
    <property type="component" value="Chromosome X"/>
</dbReference>
<dbReference type="PANTHER" id="PTHR14047">
    <property type="entry name" value="P ANTIGEN FAMILY MEMBER 5-RELATED"/>
    <property type="match status" value="1"/>
</dbReference>
<proteinExistence type="inferred from homology"/>
<dbReference type="Pfam" id="PF05831">
    <property type="entry name" value="GAGE"/>
    <property type="match status" value="1"/>
</dbReference>
<reference evidence="4" key="1">
    <citation type="submission" date="2023-12" db="EMBL/GenBank/DDBJ databases">
        <authorList>
            <person name="Brown T."/>
        </authorList>
    </citation>
    <scope>NUCLEOTIDE SEQUENCE</scope>
</reference>
<evidence type="ECO:0000256" key="2">
    <source>
        <dbReference type="SAM" id="MobiDB-lite"/>
    </source>
</evidence>
<feature type="compositionally biased region" description="Acidic residues" evidence="2">
    <location>
        <begin position="13"/>
        <end position="22"/>
    </location>
</feature>
<accession>A0ABP0AHK4</accession>
<evidence type="ECO:0000313" key="4">
    <source>
        <dbReference type="EMBL" id="CAK6450001.1"/>
    </source>
</evidence>
<dbReference type="SMART" id="SM01379">
    <property type="entry name" value="GAGE"/>
    <property type="match status" value="1"/>
</dbReference>
<dbReference type="InterPro" id="IPR031320">
    <property type="entry name" value="GAGE"/>
</dbReference>
<name>A0ABP0AHK4_PIPNA</name>
<organism evidence="4 5">
    <name type="scientific">Pipistrellus nathusii</name>
    <name type="common">Nathusius' pipistrelle</name>
    <dbReference type="NCBI Taxonomy" id="59473"/>
    <lineage>
        <taxon>Eukaryota</taxon>
        <taxon>Metazoa</taxon>
        <taxon>Chordata</taxon>
        <taxon>Craniata</taxon>
        <taxon>Vertebrata</taxon>
        <taxon>Euteleostomi</taxon>
        <taxon>Mammalia</taxon>
        <taxon>Eutheria</taxon>
        <taxon>Laurasiatheria</taxon>
        <taxon>Chiroptera</taxon>
        <taxon>Yangochiroptera</taxon>
        <taxon>Vespertilionidae</taxon>
        <taxon>Pipistrellus</taxon>
    </lineage>
</organism>
<feature type="region of interest" description="Disordered" evidence="2">
    <location>
        <begin position="1"/>
        <end position="71"/>
    </location>
</feature>
<protein>
    <recommendedName>
        <fullName evidence="3">GAGE domain-containing protein</fullName>
    </recommendedName>
</protein>
<keyword evidence="5" id="KW-1185">Reference proteome</keyword>
<evidence type="ECO:0000256" key="1">
    <source>
        <dbReference type="ARBA" id="ARBA00007043"/>
    </source>
</evidence>
<evidence type="ECO:0000313" key="5">
    <source>
        <dbReference type="Proteomes" id="UP001314169"/>
    </source>
</evidence>
<dbReference type="EMBL" id="OY882879">
    <property type="protein sequence ID" value="CAK6450001.1"/>
    <property type="molecule type" value="Genomic_DNA"/>
</dbReference>
<comment type="similarity">
    <text evidence="1">Belongs to the GAGE family.</text>
</comment>
<dbReference type="InterPro" id="IPR008625">
    <property type="entry name" value="GAGE_fam"/>
</dbReference>
<gene>
    <name evidence="4" type="ORF">MPIPNATIZW_LOCUS18307</name>
</gene>
<sequence length="71" mass="7810">MSRKLTSKVDWGDIVEEEESEEQVGPVVDQQPSDEKPKQEEPPTENPDVIPEEEEADAGAPEVQGEGKPPI</sequence>
<feature type="domain" description="GAGE" evidence="3">
    <location>
        <begin position="1"/>
        <end position="71"/>
    </location>
</feature>
<evidence type="ECO:0000259" key="3">
    <source>
        <dbReference type="SMART" id="SM01379"/>
    </source>
</evidence>